<dbReference type="EMBL" id="KL596619">
    <property type="protein sequence ID" value="KER34120.1"/>
    <property type="molecule type" value="Genomic_DNA"/>
</dbReference>
<dbReference type="GeneID" id="20314196"/>
<evidence type="ECO:0000313" key="2">
    <source>
        <dbReference type="Proteomes" id="UP000054324"/>
    </source>
</evidence>
<gene>
    <name evidence="1" type="ORF">T265_00008</name>
</gene>
<organism evidence="1 2">
    <name type="scientific">Opisthorchis viverrini</name>
    <name type="common">Southeast Asian liver fluke</name>
    <dbReference type="NCBI Taxonomy" id="6198"/>
    <lineage>
        <taxon>Eukaryota</taxon>
        <taxon>Metazoa</taxon>
        <taxon>Spiralia</taxon>
        <taxon>Lophotrochozoa</taxon>
        <taxon>Platyhelminthes</taxon>
        <taxon>Trematoda</taxon>
        <taxon>Digenea</taxon>
        <taxon>Opisthorchiida</taxon>
        <taxon>Opisthorchiata</taxon>
        <taxon>Opisthorchiidae</taxon>
        <taxon>Opisthorchis</taxon>
    </lineage>
</organism>
<protein>
    <submittedName>
        <fullName evidence="1">Uncharacterized protein</fullName>
    </submittedName>
</protein>
<name>A0A075ADC6_OPIVI</name>
<dbReference type="KEGG" id="ovi:T265_00008"/>
<dbReference type="OrthoDB" id="10070415at2759"/>
<accession>A0A075ADC6</accession>
<reference evidence="1 2" key="1">
    <citation type="submission" date="2013-11" db="EMBL/GenBank/DDBJ databases">
        <title>Opisthorchis viverrini - life in the bile duct.</title>
        <authorList>
            <person name="Young N.D."/>
            <person name="Nagarajan N."/>
            <person name="Lin S.J."/>
            <person name="Korhonen P.K."/>
            <person name="Jex A.R."/>
            <person name="Hall R.S."/>
            <person name="Safavi-Hemami H."/>
            <person name="Kaewkong W."/>
            <person name="Bertrand D."/>
            <person name="Gao S."/>
            <person name="Seet Q."/>
            <person name="Wongkham S."/>
            <person name="Teh B.T."/>
            <person name="Wongkham C."/>
            <person name="Intapan P.M."/>
            <person name="Maleewong W."/>
            <person name="Yang X."/>
            <person name="Hu M."/>
            <person name="Wang Z."/>
            <person name="Hofmann A."/>
            <person name="Sternberg P.W."/>
            <person name="Tan P."/>
            <person name="Wang J."/>
            <person name="Gasser R.B."/>
        </authorList>
    </citation>
    <scope>NUCLEOTIDE SEQUENCE [LARGE SCALE GENOMIC DNA]</scope>
</reference>
<proteinExistence type="predicted"/>
<sequence length="296" mass="33939">MSSDFRRAQHLPTETAEYHCQKNEVRHFDLIFFWIVTADWAANTKRLTWNPAESLVCEALRQLDVLQPTSSCFSRYDIRDIATPVAPFRYLVAMLPEGGTRAGILPGYPSLNKSSRNAEIGLKPRTFRSKFCQPLLRTSVGKTYINPRWTKWLEHRFTDQKFRGSNPTSASRLPLSKFGRPGIVPGLPTTGFALLGTHQVGAVPELPSTLFYLKPNCTKLAKYTHLQNWLHCLTVARETATREQQAGFWQSRGCVDQIFTHRQMLERHSYTRPTIIVFLDFQCLFCLTRLSIKESL</sequence>
<keyword evidence="2" id="KW-1185">Reference proteome</keyword>
<dbReference type="CTD" id="20314196"/>
<dbReference type="RefSeq" id="XP_009161929.1">
    <property type="nucleotide sequence ID" value="XM_009163665.1"/>
</dbReference>
<dbReference type="Proteomes" id="UP000054324">
    <property type="component" value="Unassembled WGS sequence"/>
</dbReference>
<evidence type="ECO:0000313" key="1">
    <source>
        <dbReference type="EMBL" id="KER34120.1"/>
    </source>
</evidence>
<dbReference type="AlphaFoldDB" id="A0A075ADC6"/>